<dbReference type="PANTHER" id="PTHR15840">
    <property type="entry name" value="CGI-121 FAMILY MEMBER"/>
    <property type="match status" value="1"/>
</dbReference>
<dbReference type="EMBL" id="ML979135">
    <property type="protein sequence ID" value="KAF1916563.1"/>
    <property type="molecule type" value="Genomic_DNA"/>
</dbReference>
<evidence type="ECO:0000256" key="4">
    <source>
        <dbReference type="ARBA" id="ARBA00016009"/>
    </source>
</evidence>
<dbReference type="GO" id="GO:0000408">
    <property type="term" value="C:EKC/KEOPS complex"/>
    <property type="evidence" value="ECO:0007669"/>
    <property type="project" value="TreeGrafter"/>
</dbReference>
<reference evidence="10" key="1">
    <citation type="journal article" date="2020" name="Stud. Mycol.">
        <title>101 Dothideomycetes genomes: a test case for predicting lifestyles and emergence of pathogens.</title>
        <authorList>
            <person name="Haridas S."/>
            <person name="Albert R."/>
            <person name="Binder M."/>
            <person name="Bloem J."/>
            <person name="Labutti K."/>
            <person name="Salamov A."/>
            <person name="Andreopoulos B."/>
            <person name="Baker S."/>
            <person name="Barry K."/>
            <person name="Bills G."/>
            <person name="Bluhm B."/>
            <person name="Cannon C."/>
            <person name="Castanera R."/>
            <person name="Culley D."/>
            <person name="Daum C."/>
            <person name="Ezra D."/>
            <person name="Gonzalez J."/>
            <person name="Henrissat B."/>
            <person name="Kuo A."/>
            <person name="Liang C."/>
            <person name="Lipzen A."/>
            <person name="Lutzoni F."/>
            <person name="Magnuson J."/>
            <person name="Mondo S."/>
            <person name="Nolan M."/>
            <person name="Ohm R."/>
            <person name="Pangilinan J."/>
            <person name="Park H.-J."/>
            <person name="Ramirez L."/>
            <person name="Alfaro M."/>
            <person name="Sun H."/>
            <person name="Tritt A."/>
            <person name="Yoshinaga Y."/>
            <person name="Zwiers L.-H."/>
            <person name="Turgeon B."/>
            <person name="Goodwin S."/>
            <person name="Spatafora J."/>
            <person name="Crous P."/>
            <person name="Grigoriev I."/>
        </authorList>
    </citation>
    <scope>NUCLEOTIDE SEQUENCE</scope>
    <source>
        <strain evidence="10">HMLAC05119</strain>
    </source>
</reference>
<evidence type="ECO:0000256" key="6">
    <source>
        <dbReference type="ARBA" id="ARBA00023242"/>
    </source>
</evidence>
<accession>A0A6A5QMA6</accession>
<dbReference type="Gene3D" id="3.30.2380.10">
    <property type="entry name" value="CGI121/TPRKB"/>
    <property type="match status" value="1"/>
</dbReference>
<feature type="region of interest" description="Disordered" evidence="9">
    <location>
        <begin position="1"/>
        <end position="24"/>
    </location>
</feature>
<sequence>MEDCPHQPSDHTTTSSSSSSTSSTATTPMAWVRTFALPHYEAFAVHVALFKDVRNARFLKSQLLQANPDFDYAFLDADLILSPNHLLASAFITLHALQTHRHKTRAPHAELVFRLSPTNNIAESFNKFGLSDSTTNLIAVKLPLISQSDEWVVDETVTNQSVSQHLTRIVEGTSVEIGEEGLELGQACHLEKVRKVYKLGAESAPKRAQKGAAANGGDEWDHRKDMETVILGTMTLKGT</sequence>
<keyword evidence="5" id="KW-0819">tRNA processing</keyword>
<evidence type="ECO:0000256" key="1">
    <source>
        <dbReference type="ARBA" id="ARBA00004123"/>
    </source>
</evidence>
<dbReference type="Pfam" id="PF08617">
    <property type="entry name" value="CGI-121"/>
    <property type="match status" value="1"/>
</dbReference>
<gene>
    <name evidence="10" type="ORF">BDU57DRAFT_516745</name>
</gene>
<dbReference type="InterPro" id="IPR013926">
    <property type="entry name" value="CGI121/TPRKB"/>
</dbReference>
<dbReference type="Proteomes" id="UP000800096">
    <property type="component" value="Unassembled WGS sequence"/>
</dbReference>
<evidence type="ECO:0000256" key="7">
    <source>
        <dbReference type="ARBA" id="ARBA00025043"/>
    </source>
</evidence>
<feature type="compositionally biased region" description="Low complexity" evidence="9">
    <location>
        <begin position="12"/>
        <end position="24"/>
    </location>
</feature>
<evidence type="ECO:0000313" key="10">
    <source>
        <dbReference type="EMBL" id="KAF1916563.1"/>
    </source>
</evidence>
<organism evidence="10 11">
    <name type="scientific">Ampelomyces quisqualis</name>
    <name type="common">Powdery mildew agent</name>
    <dbReference type="NCBI Taxonomy" id="50730"/>
    <lineage>
        <taxon>Eukaryota</taxon>
        <taxon>Fungi</taxon>
        <taxon>Dikarya</taxon>
        <taxon>Ascomycota</taxon>
        <taxon>Pezizomycotina</taxon>
        <taxon>Dothideomycetes</taxon>
        <taxon>Pleosporomycetidae</taxon>
        <taxon>Pleosporales</taxon>
        <taxon>Pleosporineae</taxon>
        <taxon>Phaeosphaeriaceae</taxon>
        <taxon>Ampelomyces</taxon>
    </lineage>
</organism>
<evidence type="ECO:0000256" key="9">
    <source>
        <dbReference type="SAM" id="MobiDB-lite"/>
    </source>
</evidence>
<dbReference type="InterPro" id="IPR036504">
    <property type="entry name" value="CGI121/TPRKB_sf"/>
</dbReference>
<dbReference type="GO" id="GO:0005829">
    <property type="term" value="C:cytosol"/>
    <property type="evidence" value="ECO:0007669"/>
    <property type="project" value="TreeGrafter"/>
</dbReference>
<dbReference type="OrthoDB" id="329139at2759"/>
<keyword evidence="11" id="KW-1185">Reference proteome</keyword>
<proteinExistence type="inferred from homology"/>
<comment type="function">
    <text evidence="7">Component of the EKC/KEOPS complex that is required for the formation of a threonylcarbamoyl group on adenosine at position 37 (t(6)A37) in tRNAs that read codons beginning with adenine. The complex is probably involved in the transfer of the threonylcarbamoyl moiety of threonylcarbamoyl-AMP (TC-AMP) to the N6 group of A37. CGI121 acts as an allosteric effector that regulates the t(6)A activity of the complex. The EKC/KEOPS complex also promotes both telomere uncapping and telomere elongation. The complex is required for efficient recruitment of transcriptional coactivators. CGI121 is not required for tRNA modification.</text>
</comment>
<dbReference type="GO" id="GO:0005634">
    <property type="term" value="C:nucleus"/>
    <property type="evidence" value="ECO:0007669"/>
    <property type="project" value="UniProtKB-SubCell"/>
</dbReference>
<evidence type="ECO:0000313" key="11">
    <source>
        <dbReference type="Proteomes" id="UP000800096"/>
    </source>
</evidence>
<keyword evidence="6 8" id="KW-0539">Nucleus</keyword>
<dbReference type="PANTHER" id="PTHR15840:SF10">
    <property type="entry name" value="EKC_KEOPS COMPLEX SUBUNIT TPRKB"/>
    <property type="match status" value="1"/>
</dbReference>
<dbReference type="GO" id="GO:0002949">
    <property type="term" value="P:tRNA threonylcarbamoyladenosine modification"/>
    <property type="evidence" value="ECO:0007669"/>
    <property type="project" value="TreeGrafter"/>
</dbReference>
<evidence type="ECO:0000256" key="2">
    <source>
        <dbReference type="ARBA" id="ARBA00005546"/>
    </source>
</evidence>
<comment type="subcellular location">
    <subcellularLocation>
        <location evidence="1">Nucleus</location>
    </subcellularLocation>
</comment>
<evidence type="ECO:0000256" key="5">
    <source>
        <dbReference type="ARBA" id="ARBA00022694"/>
    </source>
</evidence>
<evidence type="ECO:0000256" key="8">
    <source>
        <dbReference type="RuleBase" id="RU004398"/>
    </source>
</evidence>
<evidence type="ECO:0000256" key="3">
    <source>
        <dbReference type="ARBA" id="ARBA00015316"/>
    </source>
</evidence>
<name>A0A6A5QMA6_AMPQU</name>
<protein>
    <recommendedName>
        <fullName evidence="4">EKC/KEOPS complex subunit CGI121</fullName>
    </recommendedName>
    <alternativeName>
        <fullName evidence="3">EKC/KEOPS complex subunit cgi121</fullName>
    </alternativeName>
</protein>
<comment type="similarity">
    <text evidence="2 8">Belongs to the CGI121/TPRKB family.</text>
</comment>
<dbReference type="AlphaFoldDB" id="A0A6A5QMA6"/>
<dbReference type="SUPFAM" id="SSF143870">
    <property type="entry name" value="PF0523-like"/>
    <property type="match status" value="1"/>
</dbReference>